<dbReference type="PANTHER" id="PTHR45290">
    <property type="entry name" value="OS03G0300300 PROTEIN"/>
    <property type="match status" value="1"/>
</dbReference>
<dbReference type="InterPro" id="IPR011047">
    <property type="entry name" value="Quinoprotein_ADH-like_sf"/>
</dbReference>
<sequence>MAPVAAPIRDLLTSVSPNADFLALSSGDGRIKARNLETCGLALQKKRNAVSSLIVLGTGSGDVLALDVAAGHWKWKVSDCHPGARGNAYSVAETNKPQFSTESSMAIIPVHWLGQKRFTQTNLYQMWVTVCNWFTHSRVKTTSLEGRGGWLLPVAEPGPGKPGHVPGLQLCHAHAECSAMLCCMHDGDERRRCSAATASTIGRMDAMADNEQRWLHSDCGFTFSLAPHWLSRFRDPSSIYAFFAISEIGACYFWSANDVDDLRNKKPTKIILAESSVSTVHQEFSIFAAKLQGMDGPKSAHVLLAYGSVVKPSFDKLLVCYVATVTALDRANAEDAVLPLPKLHTQEKKRKHGVRKPSGDVEPEVHSDLTTTRSIHKRVSVQRIEDDSICIEDMMRECGIIDTRVDDSMKGHPGIPSDIFVRSVW</sequence>
<evidence type="ECO:0000256" key="1">
    <source>
        <dbReference type="SAM" id="MobiDB-lite"/>
    </source>
</evidence>
<feature type="region of interest" description="Disordered" evidence="1">
    <location>
        <begin position="346"/>
        <end position="369"/>
    </location>
</feature>
<dbReference type="PANTHER" id="PTHR45290:SF1">
    <property type="entry name" value="OS03G0300300 PROTEIN"/>
    <property type="match status" value="1"/>
</dbReference>
<dbReference type="SUPFAM" id="SSF50998">
    <property type="entry name" value="Quinoprotein alcohol dehydrogenase-like"/>
    <property type="match status" value="1"/>
</dbReference>
<dbReference type="Proteomes" id="UP000251960">
    <property type="component" value="Chromosome 9"/>
</dbReference>
<dbReference type="ExpressionAtlas" id="A0A3L6DDU1">
    <property type="expression patterns" value="baseline and differential"/>
</dbReference>
<feature type="compositionally biased region" description="Basic and acidic residues" evidence="1">
    <location>
        <begin position="357"/>
        <end position="367"/>
    </location>
</feature>
<evidence type="ECO:0000313" key="2">
    <source>
        <dbReference type="EMBL" id="PWZ06243.1"/>
    </source>
</evidence>
<reference evidence="2" key="1">
    <citation type="journal article" date="2018" name="Nat. Genet.">
        <title>Extensive intraspecific gene order and gene structural variations between Mo17 and other maize genomes.</title>
        <authorList>
            <person name="Sun S."/>
            <person name="Zhou Y."/>
            <person name="Chen J."/>
            <person name="Shi J."/>
            <person name="Zhao H."/>
            <person name="Zhao H."/>
            <person name="Song W."/>
            <person name="Zhang M."/>
            <person name="Cui Y."/>
            <person name="Dong X."/>
            <person name="Liu H."/>
            <person name="Ma X."/>
            <person name="Jiao Y."/>
            <person name="Wang B."/>
            <person name="Wei X."/>
            <person name="Stein J.C."/>
            <person name="Glaubitz J.C."/>
            <person name="Lu F."/>
            <person name="Yu G."/>
            <person name="Liang C."/>
            <person name="Fengler K."/>
            <person name="Li B."/>
            <person name="Rafalski A."/>
            <person name="Schnable P.S."/>
            <person name="Ware D.H."/>
            <person name="Buckler E.S."/>
            <person name="Lai J."/>
        </authorList>
    </citation>
    <scope>NUCLEOTIDE SEQUENCE [LARGE SCALE GENOMIC DNA]</scope>
    <source>
        <tissue evidence="2">Seedling</tissue>
    </source>
</reference>
<comment type="caution">
    <text evidence="2">The sequence shown here is derived from an EMBL/GenBank/DDBJ whole genome shotgun (WGS) entry which is preliminary data.</text>
</comment>
<gene>
    <name evidence="2" type="ORF">Zm00014a_006684</name>
</gene>
<dbReference type="EMBL" id="NCVQ01000010">
    <property type="protein sequence ID" value="PWZ06243.1"/>
    <property type="molecule type" value="Genomic_DNA"/>
</dbReference>
<name>A0A3L6DDU1_MAIZE</name>
<protein>
    <submittedName>
        <fullName evidence="2">Uncharacterized protein</fullName>
    </submittedName>
</protein>
<proteinExistence type="predicted"/>
<organism evidence="2">
    <name type="scientific">Zea mays</name>
    <name type="common">Maize</name>
    <dbReference type="NCBI Taxonomy" id="4577"/>
    <lineage>
        <taxon>Eukaryota</taxon>
        <taxon>Viridiplantae</taxon>
        <taxon>Streptophyta</taxon>
        <taxon>Embryophyta</taxon>
        <taxon>Tracheophyta</taxon>
        <taxon>Spermatophyta</taxon>
        <taxon>Magnoliopsida</taxon>
        <taxon>Liliopsida</taxon>
        <taxon>Poales</taxon>
        <taxon>Poaceae</taxon>
        <taxon>PACMAD clade</taxon>
        <taxon>Panicoideae</taxon>
        <taxon>Andropogonodae</taxon>
        <taxon>Andropogoneae</taxon>
        <taxon>Tripsacinae</taxon>
        <taxon>Zea</taxon>
    </lineage>
</organism>
<accession>A0A3L6DDU1</accession>
<dbReference type="AlphaFoldDB" id="A0A3L6DDU1"/>